<feature type="compositionally biased region" description="Low complexity" evidence="1">
    <location>
        <begin position="113"/>
        <end position="130"/>
    </location>
</feature>
<dbReference type="AlphaFoldDB" id="A0A239PZL0"/>
<proteinExistence type="predicted"/>
<name>A0A239PZL0_9PROT</name>
<protein>
    <submittedName>
        <fullName evidence="3">Uncharacterized protein</fullName>
    </submittedName>
</protein>
<accession>A0A239PZL0</accession>
<dbReference type="EMBL" id="FZQA01000007">
    <property type="protein sequence ID" value="SNT75107.1"/>
    <property type="molecule type" value="Genomic_DNA"/>
</dbReference>
<evidence type="ECO:0000256" key="1">
    <source>
        <dbReference type="SAM" id="MobiDB-lite"/>
    </source>
</evidence>
<feature type="region of interest" description="Disordered" evidence="1">
    <location>
        <begin position="96"/>
        <end position="136"/>
    </location>
</feature>
<keyword evidence="2" id="KW-0732">Signal</keyword>
<keyword evidence="4" id="KW-1185">Reference proteome</keyword>
<sequence>MPQTSPAAVAASLALFFAAGCAGEPFGYAEDRCYGAHNQCQAACADLRDGPARAACQERCYAQETQCYATGDAETGSSLAEQSLIRDLRSRRDKEAAFQRWKAAKERERAEADAQAEAEAQADAAPAPQETESPQE</sequence>
<dbReference type="RefSeq" id="WP_089412992.1">
    <property type="nucleotide sequence ID" value="NZ_FZQA01000007.1"/>
</dbReference>
<feature type="signal peptide" evidence="2">
    <location>
        <begin position="1"/>
        <end position="22"/>
    </location>
</feature>
<reference evidence="3 4" key="1">
    <citation type="submission" date="2017-07" db="EMBL/GenBank/DDBJ databases">
        <authorList>
            <person name="Sun Z.S."/>
            <person name="Albrecht U."/>
            <person name="Echele G."/>
            <person name="Lee C.C."/>
        </authorList>
    </citation>
    <scope>NUCLEOTIDE SEQUENCE [LARGE SCALE GENOMIC DNA]</scope>
    <source>
        <strain evidence="3 4">CGMCC 1.12710</strain>
    </source>
</reference>
<evidence type="ECO:0000313" key="3">
    <source>
        <dbReference type="EMBL" id="SNT75107.1"/>
    </source>
</evidence>
<feature type="chain" id="PRO_5013212519" evidence="2">
    <location>
        <begin position="23"/>
        <end position="136"/>
    </location>
</feature>
<feature type="compositionally biased region" description="Basic and acidic residues" evidence="1">
    <location>
        <begin position="96"/>
        <end position="112"/>
    </location>
</feature>
<dbReference type="OrthoDB" id="9939432at2"/>
<gene>
    <name evidence="3" type="ORF">SAMN06297382_2549</name>
</gene>
<evidence type="ECO:0000256" key="2">
    <source>
        <dbReference type="SAM" id="SignalP"/>
    </source>
</evidence>
<dbReference type="Proteomes" id="UP000198346">
    <property type="component" value="Unassembled WGS sequence"/>
</dbReference>
<organism evidence="3 4">
    <name type="scientific">Amphiplicatus metriothermophilus</name>
    <dbReference type="NCBI Taxonomy" id="1519374"/>
    <lineage>
        <taxon>Bacteria</taxon>
        <taxon>Pseudomonadati</taxon>
        <taxon>Pseudomonadota</taxon>
        <taxon>Alphaproteobacteria</taxon>
        <taxon>Parvularculales</taxon>
        <taxon>Parvularculaceae</taxon>
        <taxon>Amphiplicatus</taxon>
    </lineage>
</organism>
<evidence type="ECO:0000313" key="4">
    <source>
        <dbReference type="Proteomes" id="UP000198346"/>
    </source>
</evidence>